<dbReference type="GO" id="GO:1904680">
    <property type="term" value="F:peptide transmembrane transporter activity"/>
    <property type="evidence" value="ECO:0007669"/>
    <property type="project" value="TreeGrafter"/>
</dbReference>
<dbReference type="PROSITE" id="PS51318">
    <property type="entry name" value="TAT"/>
    <property type="match status" value="1"/>
</dbReference>
<name>A0A8J8GKH2_9EURY</name>
<dbReference type="PANTHER" id="PTHR30290">
    <property type="entry name" value="PERIPLASMIC BINDING COMPONENT OF ABC TRANSPORTER"/>
    <property type="match status" value="1"/>
</dbReference>
<dbReference type="Gene3D" id="3.10.105.10">
    <property type="entry name" value="Dipeptide-binding Protein, Domain 3"/>
    <property type="match status" value="1"/>
</dbReference>
<dbReference type="Proteomes" id="UP000728647">
    <property type="component" value="Unassembled WGS sequence"/>
</dbReference>
<evidence type="ECO:0000256" key="3">
    <source>
        <dbReference type="ARBA" id="ARBA00022729"/>
    </source>
</evidence>
<dbReference type="InterPro" id="IPR030678">
    <property type="entry name" value="Peptide/Ni-bd"/>
</dbReference>
<dbReference type="AlphaFoldDB" id="A0A8J8GKH2"/>
<keyword evidence="3" id="KW-0732">Signal</keyword>
<dbReference type="GO" id="GO:0043190">
    <property type="term" value="C:ATP-binding cassette (ABC) transporter complex"/>
    <property type="evidence" value="ECO:0007669"/>
    <property type="project" value="InterPro"/>
</dbReference>
<dbReference type="Gene3D" id="3.40.190.10">
    <property type="entry name" value="Periplasmic binding protein-like II"/>
    <property type="match status" value="1"/>
</dbReference>
<accession>A0A8J8GKH2</accession>
<dbReference type="PANTHER" id="PTHR30290:SF9">
    <property type="entry name" value="OLIGOPEPTIDE-BINDING PROTEIN APPA"/>
    <property type="match status" value="1"/>
</dbReference>
<dbReference type="InterPro" id="IPR000914">
    <property type="entry name" value="SBP_5_dom"/>
</dbReference>
<dbReference type="GO" id="GO:0015833">
    <property type="term" value="P:peptide transport"/>
    <property type="evidence" value="ECO:0007669"/>
    <property type="project" value="TreeGrafter"/>
</dbReference>
<protein>
    <submittedName>
        <fullName evidence="5">ABC transporter substrate-binding protein</fullName>
    </submittedName>
</protein>
<dbReference type="Gene3D" id="3.90.76.10">
    <property type="entry name" value="Dipeptide-binding Protein, Domain 1"/>
    <property type="match status" value="1"/>
</dbReference>
<dbReference type="Pfam" id="PF00496">
    <property type="entry name" value="SBP_bac_5"/>
    <property type="match status" value="1"/>
</dbReference>
<dbReference type="PIRSF" id="PIRSF002741">
    <property type="entry name" value="MppA"/>
    <property type="match status" value="1"/>
</dbReference>
<evidence type="ECO:0000313" key="5">
    <source>
        <dbReference type="EMBL" id="NUB90009.1"/>
    </source>
</evidence>
<keyword evidence="8" id="KW-1185">Reference proteome</keyword>
<dbReference type="SUPFAM" id="SSF53850">
    <property type="entry name" value="Periplasmic binding protein-like II"/>
    <property type="match status" value="1"/>
</dbReference>
<dbReference type="OrthoDB" id="37176at2157"/>
<dbReference type="InterPro" id="IPR006311">
    <property type="entry name" value="TAT_signal"/>
</dbReference>
<evidence type="ECO:0000256" key="1">
    <source>
        <dbReference type="ARBA" id="ARBA00005695"/>
    </source>
</evidence>
<gene>
    <name evidence="5" type="ORF">HT576_03040</name>
    <name evidence="6" type="ORF">HTZ84_17970</name>
</gene>
<proteinExistence type="inferred from homology"/>
<dbReference type="RefSeq" id="WP_174681936.1">
    <property type="nucleotide sequence ID" value="NZ_JABUQZ010000001.1"/>
</dbReference>
<reference evidence="5 8" key="1">
    <citation type="submission" date="2020-06" db="EMBL/GenBank/DDBJ databases">
        <title>Haloterrigena sp. nov., an extremely halophilic archaeon isolated from a saline sediment.</title>
        <authorList>
            <person name="Liu B.-B."/>
        </authorList>
    </citation>
    <scope>NUCLEOTIDE SEQUENCE</scope>
    <source>
        <strain evidence="5">SYSU A121-1</strain>
        <strain evidence="6 8">SYSU A558-1</strain>
    </source>
</reference>
<feature type="domain" description="Solute-binding protein family 5" evidence="4">
    <location>
        <begin position="80"/>
        <end position="436"/>
    </location>
</feature>
<keyword evidence="2" id="KW-0813">Transport</keyword>
<dbReference type="InterPro" id="IPR039424">
    <property type="entry name" value="SBP_5"/>
</dbReference>
<evidence type="ECO:0000313" key="7">
    <source>
        <dbReference type="Proteomes" id="UP000728647"/>
    </source>
</evidence>
<evidence type="ECO:0000256" key="2">
    <source>
        <dbReference type="ARBA" id="ARBA00022448"/>
    </source>
</evidence>
<evidence type="ECO:0000313" key="8">
    <source>
        <dbReference type="Proteomes" id="UP001016761"/>
    </source>
</evidence>
<dbReference type="EMBL" id="JABUQZ010000001">
    <property type="protein sequence ID" value="NUC74166.1"/>
    <property type="molecule type" value="Genomic_DNA"/>
</dbReference>
<dbReference type="Proteomes" id="UP001016761">
    <property type="component" value="Unassembled WGS sequence"/>
</dbReference>
<dbReference type="GO" id="GO:0042597">
    <property type="term" value="C:periplasmic space"/>
    <property type="evidence" value="ECO:0007669"/>
    <property type="project" value="UniProtKB-ARBA"/>
</dbReference>
<dbReference type="EMBL" id="JABURA010000001">
    <property type="protein sequence ID" value="NUB90009.1"/>
    <property type="molecule type" value="Genomic_DNA"/>
</dbReference>
<dbReference type="CDD" id="cd00995">
    <property type="entry name" value="PBP2_NikA_DppA_OppA_like"/>
    <property type="match status" value="1"/>
</dbReference>
<comment type="similarity">
    <text evidence="1">Belongs to the bacterial solute-binding protein 5 family.</text>
</comment>
<evidence type="ECO:0000259" key="4">
    <source>
        <dbReference type="Pfam" id="PF00496"/>
    </source>
</evidence>
<comment type="caution">
    <text evidence="5">The sequence shown here is derived from an EMBL/GenBank/DDBJ whole genome shotgun (WGS) entry which is preliminary data.</text>
</comment>
<dbReference type="PROSITE" id="PS51257">
    <property type="entry name" value="PROKAR_LIPOPROTEIN"/>
    <property type="match status" value="1"/>
</dbReference>
<organism evidence="5 7">
    <name type="scientific">Haloterrigena gelatinilytica</name>
    <dbReference type="NCBI Taxonomy" id="2741724"/>
    <lineage>
        <taxon>Archaea</taxon>
        <taxon>Methanobacteriati</taxon>
        <taxon>Methanobacteriota</taxon>
        <taxon>Stenosarchaea group</taxon>
        <taxon>Halobacteria</taxon>
        <taxon>Halobacteriales</taxon>
        <taxon>Natrialbaceae</taxon>
        <taxon>Haloterrigena</taxon>
    </lineage>
</organism>
<sequence length="525" mass="58571">MVQRSSAVTRRQLLASGAAVSAAAVAGCIGGGGGDGDAFHFTQEQSREDQFDPVVSNDVYSFQVINHVFDGLYEFGEDLELQPKLATGEPTVEREGTRYIFEIEEAAEFHNGDDVTASDVAYSFTAPVEEETENAAEYDMIESTEVIDDYQLQVDLGEEPYGPFELQTMGVSVVPESVRSEDPEAFNRDPVGSGPFTFEELEGDYVEIARWDDYWDDLDPNLERVRFVAHDDPAGRVSDIRAENTDVIAGVPNDDWDVLENEQGVNLHSAESATYMYMAFNCNEGPTTSPEVRRAIAHSFSMQDFIESNAANVTSPMYSPIPPVVNEVWGFPEDEYQELLPGYDPDEAQSLLDEHAPDDFEPTIITPEGIRAQLAERIATRLDEIGYGADVQQLDFSTLVDTYTTGNADDYNIYLLGWSGGPDPDFYLYSLFHESQEELNQGHFYEGSDGFHEGLAQARNMADQEERYEIYEPIIREIVEQLPALPAFTQDNTMASRDYVQELQAHPDSTYNPTLASDYANVSIE</sequence>
<evidence type="ECO:0000313" key="6">
    <source>
        <dbReference type="EMBL" id="NUC74166.1"/>
    </source>
</evidence>